<name>A0A1P8UWF6_9RHOB</name>
<dbReference type="AlphaFoldDB" id="A0A1P8UWF6"/>
<protein>
    <submittedName>
        <fullName evidence="1">Uncharacterized protein</fullName>
    </submittedName>
</protein>
<dbReference type="RefSeq" id="WP_076702560.1">
    <property type="nucleotide sequence ID" value="NZ_CP015093.1"/>
</dbReference>
<proteinExistence type="predicted"/>
<sequence>MDAHSGLAQRYQAQMGIAAQPGCALEAHPESALTAAACRSLWASVLLTAWRDSFGEGRERHGEFTSTRLRRNACDWFGSRDFAEVCFLAGLDARAVLDRWRRLQAERGERHV</sequence>
<keyword evidence="2" id="KW-1185">Reference proteome</keyword>
<dbReference type="STRING" id="1250539.Ga0080574_TMP3391"/>
<evidence type="ECO:0000313" key="1">
    <source>
        <dbReference type="EMBL" id="APZ53725.1"/>
    </source>
</evidence>
<dbReference type="KEGG" id="paby:Ga0080574_TMP3391"/>
<evidence type="ECO:0000313" key="2">
    <source>
        <dbReference type="Proteomes" id="UP000187059"/>
    </source>
</evidence>
<reference evidence="1 2" key="1">
    <citation type="submission" date="2016-04" db="EMBL/GenBank/DDBJ databases">
        <title>Deep-sea bacteria in the southern Pacific.</title>
        <authorList>
            <person name="Tang K."/>
        </authorList>
    </citation>
    <scope>NUCLEOTIDE SEQUENCE [LARGE SCALE GENOMIC DNA]</scope>
    <source>
        <strain evidence="1 2">JLT2014</strain>
    </source>
</reference>
<gene>
    <name evidence="1" type="ORF">Ga0080574_TMP3391</name>
</gene>
<organism evidence="1 2">
    <name type="scientific">Salipiger abyssi</name>
    <dbReference type="NCBI Taxonomy" id="1250539"/>
    <lineage>
        <taxon>Bacteria</taxon>
        <taxon>Pseudomonadati</taxon>
        <taxon>Pseudomonadota</taxon>
        <taxon>Alphaproteobacteria</taxon>
        <taxon>Rhodobacterales</taxon>
        <taxon>Roseobacteraceae</taxon>
        <taxon>Salipiger</taxon>
    </lineage>
</organism>
<dbReference type="EMBL" id="CP015093">
    <property type="protein sequence ID" value="APZ53725.1"/>
    <property type="molecule type" value="Genomic_DNA"/>
</dbReference>
<accession>A0A1P8UWF6</accession>
<dbReference type="Proteomes" id="UP000187059">
    <property type="component" value="Chromosome"/>
</dbReference>